<organism evidence="1 2">
    <name type="scientific">Stenotrophomonas phage YB07</name>
    <dbReference type="NCBI Taxonomy" id="2555548"/>
    <lineage>
        <taxon>Viruses</taxon>
        <taxon>Duplodnaviria</taxon>
        <taxon>Heunggongvirae</taxon>
        <taxon>Uroviricota</taxon>
        <taxon>Caudoviricetes</taxon>
        <taxon>Menderavirus</taxon>
        <taxon>Menderavirus IMESM1</taxon>
    </lineage>
</organism>
<accession>A0A482IHL8</accession>
<dbReference type="GeneID" id="55614829"/>
<dbReference type="EMBL" id="MK580972">
    <property type="protein sequence ID" value="QBP06355.1"/>
    <property type="molecule type" value="Genomic_DNA"/>
</dbReference>
<reference evidence="1 2" key="1">
    <citation type="submission" date="2019-02" db="EMBL/GenBank/DDBJ databases">
        <authorList>
            <person name="He Y."/>
            <person name="Shi H."/>
            <person name="Li J."/>
            <person name="Sun Y."/>
        </authorList>
    </citation>
    <scope>NUCLEOTIDE SEQUENCE [LARGE SCALE GENOMIC DNA]</scope>
</reference>
<protein>
    <submittedName>
        <fullName evidence="1">Uncharacterized protein</fullName>
    </submittedName>
</protein>
<name>A0A482IHL8_9CAUD</name>
<proteinExistence type="predicted"/>
<dbReference type="KEGG" id="vg:55614829"/>
<sequence>MHYTVDVERSDMTAPRYWSAYKPASTEEDHKCKNRDELLIEAYRQVLDLDLEGKYDPDYFGAHVLQVLMGAERDKKRFGKENITEFGAHGMDSKSFLVSDTTRISVAVWIRE</sequence>
<dbReference type="Proteomes" id="UP000294655">
    <property type="component" value="Segment"/>
</dbReference>
<evidence type="ECO:0000313" key="2">
    <source>
        <dbReference type="Proteomes" id="UP000294655"/>
    </source>
</evidence>
<dbReference type="RefSeq" id="YP_009844505.1">
    <property type="nucleotide sequence ID" value="NC_048755.1"/>
</dbReference>
<evidence type="ECO:0000313" key="1">
    <source>
        <dbReference type="EMBL" id="QBP06355.1"/>
    </source>
</evidence>